<dbReference type="Pfam" id="PF00034">
    <property type="entry name" value="Cytochrom_C"/>
    <property type="match status" value="1"/>
</dbReference>
<dbReference type="RefSeq" id="WP_252740827.1">
    <property type="nucleotide sequence ID" value="NZ_JAMXIB010000004.1"/>
</dbReference>
<keyword evidence="3 4" id="KW-0408">Iron</keyword>
<protein>
    <submittedName>
        <fullName evidence="7">Cytochrome c</fullName>
    </submittedName>
</protein>
<comment type="caution">
    <text evidence="7">The sequence shown here is derived from an EMBL/GenBank/DDBJ whole genome shotgun (WGS) entry which is preliminary data.</text>
</comment>
<evidence type="ECO:0000256" key="2">
    <source>
        <dbReference type="ARBA" id="ARBA00022723"/>
    </source>
</evidence>
<accession>A0ABT1AYJ9</accession>
<feature type="compositionally biased region" description="Basic and acidic residues" evidence="5">
    <location>
        <begin position="19"/>
        <end position="38"/>
    </location>
</feature>
<dbReference type="SUPFAM" id="SSF46626">
    <property type="entry name" value="Cytochrome c"/>
    <property type="match status" value="1"/>
</dbReference>
<dbReference type="InterPro" id="IPR036909">
    <property type="entry name" value="Cyt_c-like_dom_sf"/>
</dbReference>
<organism evidence="7 8">
    <name type="scientific">Robiginitalea marina</name>
    <dbReference type="NCBI Taxonomy" id="2954105"/>
    <lineage>
        <taxon>Bacteria</taxon>
        <taxon>Pseudomonadati</taxon>
        <taxon>Bacteroidota</taxon>
        <taxon>Flavobacteriia</taxon>
        <taxon>Flavobacteriales</taxon>
        <taxon>Flavobacteriaceae</taxon>
        <taxon>Robiginitalea</taxon>
    </lineage>
</organism>
<dbReference type="InterPro" id="IPR009056">
    <property type="entry name" value="Cyt_c-like_dom"/>
</dbReference>
<name>A0ABT1AYJ9_9FLAO</name>
<evidence type="ECO:0000256" key="3">
    <source>
        <dbReference type="ARBA" id="ARBA00023004"/>
    </source>
</evidence>
<evidence type="ECO:0000313" key="8">
    <source>
        <dbReference type="Proteomes" id="UP001206312"/>
    </source>
</evidence>
<evidence type="ECO:0000256" key="4">
    <source>
        <dbReference type="PROSITE-ProRule" id="PRU00433"/>
    </source>
</evidence>
<gene>
    <name evidence="7" type="ORF">NG653_06250</name>
</gene>
<evidence type="ECO:0000256" key="5">
    <source>
        <dbReference type="SAM" id="MobiDB-lite"/>
    </source>
</evidence>
<dbReference type="Gene3D" id="1.10.760.10">
    <property type="entry name" value="Cytochrome c-like domain"/>
    <property type="match status" value="1"/>
</dbReference>
<feature type="region of interest" description="Disordered" evidence="5">
    <location>
        <begin position="19"/>
        <end position="54"/>
    </location>
</feature>
<dbReference type="PROSITE" id="PS51007">
    <property type="entry name" value="CYTC"/>
    <property type="match status" value="1"/>
</dbReference>
<evidence type="ECO:0000259" key="6">
    <source>
        <dbReference type="PROSITE" id="PS51007"/>
    </source>
</evidence>
<evidence type="ECO:0000313" key="7">
    <source>
        <dbReference type="EMBL" id="MCO5724448.1"/>
    </source>
</evidence>
<dbReference type="Proteomes" id="UP001206312">
    <property type="component" value="Unassembled WGS sequence"/>
</dbReference>
<sequence length="160" mass="17740">MKKIIPMFLCAALALSCGEKKEEKKEGFEMSRTKKESPAAETASQGVPVDLSNKGVGPVKSVSFPDQIDPELAKQGEAKYKMLCTACHMAGQRFIGPDLTGVFERRSPEWVMNMILNPDGMLREDPIAKALLKEYNNALMTNQNLSEEEARAVAEYLRTL</sequence>
<proteinExistence type="predicted"/>
<dbReference type="EMBL" id="JAMXIB010000004">
    <property type="protein sequence ID" value="MCO5724448.1"/>
    <property type="molecule type" value="Genomic_DNA"/>
</dbReference>
<feature type="domain" description="Cytochrome c" evidence="6">
    <location>
        <begin position="71"/>
        <end position="160"/>
    </location>
</feature>
<keyword evidence="8" id="KW-1185">Reference proteome</keyword>
<reference evidence="7 8" key="1">
    <citation type="submission" date="2022-06" db="EMBL/GenBank/DDBJ databases">
        <authorList>
            <person name="Xuan X."/>
        </authorList>
    </citation>
    <scope>NUCLEOTIDE SEQUENCE [LARGE SCALE GENOMIC DNA]</scope>
    <source>
        <strain evidence="7 8">2V75</strain>
    </source>
</reference>
<evidence type="ECO:0000256" key="1">
    <source>
        <dbReference type="ARBA" id="ARBA00022617"/>
    </source>
</evidence>
<dbReference type="PROSITE" id="PS51257">
    <property type="entry name" value="PROKAR_LIPOPROTEIN"/>
    <property type="match status" value="1"/>
</dbReference>
<keyword evidence="2 4" id="KW-0479">Metal-binding</keyword>
<keyword evidence="1 4" id="KW-0349">Heme</keyword>